<evidence type="ECO:0000313" key="3">
    <source>
        <dbReference type="EMBL" id="MBR7742498.1"/>
    </source>
</evidence>
<evidence type="ECO:0000313" key="4">
    <source>
        <dbReference type="Proteomes" id="UP000677016"/>
    </source>
</evidence>
<dbReference type="PANTHER" id="PTHR47829:SF1">
    <property type="entry name" value="HAD FAMILY PHOSPHATASE"/>
    <property type="match status" value="1"/>
</dbReference>
<dbReference type="PANTHER" id="PTHR47829">
    <property type="entry name" value="HYDROLASE, PUTATIVE (AFU_ORTHOLOGUE AFUA_1G12880)-RELATED"/>
    <property type="match status" value="1"/>
</dbReference>
<dbReference type="InterPro" id="IPR011009">
    <property type="entry name" value="Kinase-like_dom_sf"/>
</dbReference>
<dbReference type="Gene3D" id="3.90.1200.10">
    <property type="match status" value="1"/>
</dbReference>
<keyword evidence="4" id="KW-1185">Reference proteome</keyword>
<evidence type="ECO:0000256" key="1">
    <source>
        <dbReference type="SAM" id="MobiDB-lite"/>
    </source>
</evidence>
<feature type="compositionally biased region" description="Low complexity" evidence="1">
    <location>
        <begin position="7"/>
        <end position="20"/>
    </location>
</feature>
<dbReference type="Proteomes" id="UP000677016">
    <property type="component" value="Unassembled WGS sequence"/>
</dbReference>
<feature type="region of interest" description="Disordered" evidence="1">
    <location>
        <begin position="1"/>
        <end position="20"/>
    </location>
</feature>
<dbReference type="RefSeq" id="WP_211601668.1">
    <property type="nucleotide sequence ID" value="NZ_JAGSNF010000004.1"/>
</dbReference>
<dbReference type="Gene3D" id="3.30.200.20">
    <property type="entry name" value="Phosphorylase Kinase, domain 1"/>
    <property type="match status" value="1"/>
</dbReference>
<dbReference type="EMBL" id="JAGSNF010000004">
    <property type="protein sequence ID" value="MBR7742498.1"/>
    <property type="molecule type" value="Genomic_DNA"/>
</dbReference>
<dbReference type="Pfam" id="PF01636">
    <property type="entry name" value="APH"/>
    <property type="match status" value="1"/>
</dbReference>
<proteinExistence type="predicted"/>
<gene>
    <name evidence="3" type="ORF">KC207_04245</name>
</gene>
<reference evidence="3" key="1">
    <citation type="submission" date="2021-04" db="EMBL/GenBank/DDBJ databases">
        <title>Phycicoccus avicenniae sp. nov., a novel endophytic actinomycetes isolated from branch of Avicennia mariana.</title>
        <authorList>
            <person name="Tuo L."/>
        </authorList>
    </citation>
    <scope>NUCLEOTIDE SEQUENCE</scope>
    <source>
        <strain evidence="3">BSK3Z-2</strain>
    </source>
</reference>
<evidence type="ECO:0000259" key="2">
    <source>
        <dbReference type="Pfam" id="PF01636"/>
    </source>
</evidence>
<dbReference type="InterPro" id="IPR041726">
    <property type="entry name" value="ACAD10_11_N"/>
</dbReference>
<feature type="domain" description="Aminoglycoside phosphotransferase" evidence="2">
    <location>
        <begin position="53"/>
        <end position="271"/>
    </location>
</feature>
<name>A0A941D6E1_9MICO</name>
<dbReference type="AlphaFoldDB" id="A0A941D6E1"/>
<organism evidence="3 4">
    <name type="scientific">Phycicoccus avicenniae</name>
    <dbReference type="NCBI Taxonomy" id="2828860"/>
    <lineage>
        <taxon>Bacteria</taxon>
        <taxon>Bacillati</taxon>
        <taxon>Actinomycetota</taxon>
        <taxon>Actinomycetes</taxon>
        <taxon>Micrococcales</taxon>
        <taxon>Intrasporangiaceae</taxon>
        <taxon>Phycicoccus</taxon>
    </lineage>
</organism>
<protein>
    <submittedName>
        <fullName evidence="3">Phosphotransferase family protein</fullName>
    </submittedName>
</protein>
<comment type="caution">
    <text evidence="3">The sequence shown here is derived from an EMBL/GenBank/DDBJ whole genome shotgun (WGS) entry which is preliminary data.</text>
</comment>
<accession>A0A941D6E1</accession>
<dbReference type="InterPro" id="IPR002575">
    <property type="entry name" value="Aminoglycoside_PTrfase"/>
</dbReference>
<sequence length="365" mass="38569">MSDRPAADGPGPDDGSAVPGLDPAALTAWWRRTLGDDPATALAGDRDLAVAHIAGGKSNLTYRVGDGARTWVVRRPPLGHVLATAHDMPREHRVMAALAGTDVHVPATYALCEDESVVGAPFYVMADVSGRPYRTARELSALGPERTRVVSERMVDTLAALHRVDPTAVGLADFGRPDGFLERQVRRWRGQMERSLTTERPLEARLGEALAAGVEQAQAQARPGIVHGDYRLDNCLTDDGDRIAAVIDWEMATLGDTLTDVALLVLYGRLADVAPGAVADAVRAPGHLSEAEMLQRYAAACGIGVDDLDLGFRVALAAYKLAAILEGIHHRYLAGQTVGDGFEGVGAVVDPLLEAGLAALGGRSA</sequence>
<dbReference type="SUPFAM" id="SSF56112">
    <property type="entry name" value="Protein kinase-like (PK-like)"/>
    <property type="match status" value="1"/>
</dbReference>
<dbReference type="InterPro" id="IPR052898">
    <property type="entry name" value="ACAD10-like"/>
</dbReference>
<dbReference type="CDD" id="cd05154">
    <property type="entry name" value="ACAD10_11_N-like"/>
    <property type="match status" value="1"/>
</dbReference>